<reference evidence="2" key="1">
    <citation type="journal article" date="2019" name="Int. J. Syst. Evol. Microbiol.">
        <title>The Global Catalogue of Microorganisms (GCM) 10K type strain sequencing project: providing services to taxonomists for standard genome sequencing and annotation.</title>
        <authorList>
            <consortium name="The Broad Institute Genomics Platform"/>
            <consortium name="The Broad Institute Genome Sequencing Center for Infectious Disease"/>
            <person name="Wu L."/>
            <person name="Ma J."/>
        </authorList>
    </citation>
    <scope>NUCLEOTIDE SEQUENCE [LARGE SCALE GENOMIC DNA]</scope>
    <source>
        <strain evidence="2">JCM 16924</strain>
    </source>
</reference>
<comment type="caution">
    <text evidence="1">The sequence shown here is derived from an EMBL/GenBank/DDBJ whole genome shotgun (WGS) entry which is preliminary data.</text>
</comment>
<organism evidence="1 2">
    <name type="scientific">Streptomyces plumbiresistens</name>
    <dbReference type="NCBI Taxonomy" id="511811"/>
    <lineage>
        <taxon>Bacteria</taxon>
        <taxon>Bacillati</taxon>
        <taxon>Actinomycetota</taxon>
        <taxon>Actinomycetes</taxon>
        <taxon>Kitasatosporales</taxon>
        <taxon>Streptomycetaceae</taxon>
        <taxon>Streptomyces</taxon>
    </lineage>
</organism>
<name>A0ABP7S5B4_9ACTN</name>
<dbReference type="Proteomes" id="UP001500456">
    <property type="component" value="Unassembled WGS sequence"/>
</dbReference>
<evidence type="ECO:0000313" key="1">
    <source>
        <dbReference type="EMBL" id="GAA4006906.1"/>
    </source>
</evidence>
<protein>
    <submittedName>
        <fullName evidence="1">Lipoprotein</fullName>
    </submittedName>
</protein>
<dbReference type="InterPro" id="IPR029046">
    <property type="entry name" value="LolA/LolB/LppX"/>
</dbReference>
<gene>
    <name evidence="1" type="ORF">GCM10022232_53560</name>
</gene>
<dbReference type="RefSeq" id="WP_329338090.1">
    <property type="nucleotide sequence ID" value="NZ_BAAAZX010000016.1"/>
</dbReference>
<proteinExistence type="predicted"/>
<dbReference type="EMBL" id="BAAAZX010000016">
    <property type="protein sequence ID" value="GAA4006906.1"/>
    <property type="molecule type" value="Genomic_DNA"/>
</dbReference>
<sequence length="286" mass="30556">MKCTTGRGGVRSVAMAAALTVLTACTSSEPSPKPENDRAATSEFLPALRLAERSTDRAESARVRSTTVMGTQLSVEADGALDWGSALTGTLTITYTGGTTADTMRGLGITSMEARYLSDAYYARMGDAFAEKAGGKHWLRYVYDDLEALGGGGANFADQMRNTTPNQSVKLLLDCEDVRKVGAETVNGQPTTHYSGTVEVSDVADAELRQQLEGAGVTTQTVDIWVDDQDLLVKKVEKGRMATGELTQTAYYSDYGVRVSVQKPPAGDTEDFKELLKQQGALGNTP</sequence>
<dbReference type="PROSITE" id="PS51257">
    <property type="entry name" value="PROKAR_LIPOPROTEIN"/>
    <property type="match status" value="1"/>
</dbReference>
<evidence type="ECO:0000313" key="2">
    <source>
        <dbReference type="Proteomes" id="UP001500456"/>
    </source>
</evidence>
<accession>A0ABP7S5B4</accession>
<dbReference type="Gene3D" id="2.50.20.20">
    <property type="match status" value="1"/>
</dbReference>
<dbReference type="SUPFAM" id="SSF89392">
    <property type="entry name" value="Prokaryotic lipoproteins and lipoprotein localization factors"/>
    <property type="match status" value="1"/>
</dbReference>
<keyword evidence="2" id="KW-1185">Reference proteome</keyword>
<keyword evidence="1" id="KW-0449">Lipoprotein</keyword>